<dbReference type="PANTHER" id="PTHR10218:SF360">
    <property type="entry name" value="GUANINE NUCLEOTIDE-BINDING PROTEIN SUBUNIT ALPHA HOMOLOG"/>
    <property type="match status" value="1"/>
</dbReference>
<dbReference type="PRINTS" id="PR00318">
    <property type="entry name" value="GPROTEINA"/>
</dbReference>
<dbReference type="FunFam" id="3.40.50.300:FF:000692">
    <property type="entry name" value="Guanine nucleotide-binding protein subunit alpha"/>
    <property type="match status" value="1"/>
</dbReference>
<evidence type="ECO:0000256" key="6">
    <source>
        <dbReference type="PIRSR" id="PIRSR601019-2"/>
    </source>
</evidence>
<dbReference type="GO" id="GO:0001664">
    <property type="term" value="F:G protein-coupled receptor binding"/>
    <property type="evidence" value="ECO:0007669"/>
    <property type="project" value="TreeGrafter"/>
</dbReference>
<dbReference type="SUPFAM" id="SSF52540">
    <property type="entry name" value="P-loop containing nucleoside triphosphate hydrolases"/>
    <property type="match status" value="1"/>
</dbReference>
<dbReference type="InterPro" id="IPR027417">
    <property type="entry name" value="P-loop_NTPase"/>
</dbReference>
<evidence type="ECO:0000256" key="2">
    <source>
        <dbReference type="ARBA" id="ARBA00022741"/>
    </source>
</evidence>
<keyword evidence="2 5" id="KW-0547">Nucleotide-binding</keyword>
<feature type="binding site" evidence="6">
    <location>
        <position position="326"/>
    </location>
    <ligand>
        <name>Mg(2+)</name>
        <dbReference type="ChEBI" id="CHEBI:18420"/>
    </ligand>
</feature>
<dbReference type="PROSITE" id="PS51882">
    <property type="entry name" value="G_ALPHA"/>
    <property type="match status" value="1"/>
</dbReference>
<evidence type="ECO:0000313" key="9">
    <source>
        <dbReference type="Proteomes" id="UP000799118"/>
    </source>
</evidence>
<feature type="region of interest" description="Disordered" evidence="7">
    <location>
        <begin position="192"/>
        <end position="216"/>
    </location>
</feature>
<keyword evidence="9" id="KW-1185">Reference proteome</keyword>
<sequence>MPEDSDPFAEFVRPPLNETPSEREARKIREAEEKHVSDAIDEQIRQEKQILQKQKALIKILLLGQSESGKSTTLKNFRLEYARGEWEAEKASWRAVIQLNLVRSILSILGTLQAEIDGEPLLELDDTESADIPLDGNDSNLSSQLSGDEVQHLQMFHLRLSPLHRVEMDLKLKLGAGTEELTSMDELPESSLSLGNENYPYEAPDSRHMVRSRKSRRRKIQGEEMVVRGLRWREFLSYGRRPGFTERTRASLDMQDAADKSVAEILAGCSDDMKMLWTNPTVRDILKKRRIEMENNAGFFLNDIQRIASVSYLPSDDDVVRSRLRTLGVQEYRIFVNSSHSNSGLKREWVIYDVGGSRTMRRAWIPFFEDVNAIIFPVSCFDETLLEDAFVNRLNDSIGLWKAVISSKMLQNTTMVCFLNKCDILKRKLRNGIQFSNYVRDYGSRANDITPVVKYIKERFKNIAIKYTVNEKRMTYIYTTSVTDTKATATTLRSGKKGEREKSVLLTSRSESTDN</sequence>
<dbReference type="SUPFAM" id="SSF47895">
    <property type="entry name" value="Transducin (alpha subunit), insertion domain"/>
    <property type="match status" value="1"/>
</dbReference>
<dbReference type="SMART" id="SM00275">
    <property type="entry name" value="G_alpha"/>
    <property type="match status" value="1"/>
</dbReference>
<feature type="region of interest" description="Disordered" evidence="7">
    <location>
        <begin position="1"/>
        <end position="26"/>
    </location>
</feature>
<reference evidence="8" key="1">
    <citation type="journal article" date="2019" name="Environ. Microbiol.">
        <title>Fungal ecological strategies reflected in gene transcription - a case study of two litter decomposers.</title>
        <authorList>
            <person name="Barbi F."/>
            <person name="Kohler A."/>
            <person name="Barry K."/>
            <person name="Baskaran P."/>
            <person name="Daum C."/>
            <person name="Fauchery L."/>
            <person name="Ihrmark K."/>
            <person name="Kuo A."/>
            <person name="LaButti K."/>
            <person name="Lipzen A."/>
            <person name="Morin E."/>
            <person name="Grigoriev I.V."/>
            <person name="Henrissat B."/>
            <person name="Lindahl B."/>
            <person name="Martin F."/>
        </authorList>
    </citation>
    <scope>NUCLEOTIDE SEQUENCE</scope>
    <source>
        <strain evidence="8">JB14</strain>
    </source>
</reference>
<dbReference type="OrthoDB" id="5817230at2759"/>
<evidence type="ECO:0000256" key="4">
    <source>
        <dbReference type="ARBA" id="ARBA00023224"/>
    </source>
</evidence>
<keyword evidence="1 6" id="KW-0479">Metal-binding</keyword>
<name>A0A6A4IFV2_9AGAR</name>
<dbReference type="GO" id="GO:0005834">
    <property type="term" value="C:heterotrimeric G-protein complex"/>
    <property type="evidence" value="ECO:0007669"/>
    <property type="project" value="TreeGrafter"/>
</dbReference>
<feature type="binding site" evidence="5">
    <location>
        <begin position="420"/>
        <end position="423"/>
    </location>
    <ligand>
        <name>GTP</name>
        <dbReference type="ChEBI" id="CHEBI:37565"/>
    </ligand>
</feature>
<dbReference type="AlphaFoldDB" id="A0A6A4IFV2"/>
<evidence type="ECO:0000313" key="8">
    <source>
        <dbReference type="EMBL" id="KAE9407525.1"/>
    </source>
</evidence>
<dbReference type="GO" id="GO:0031683">
    <property type="term" value="F:G-protein beta/gamma-subunit complex binding"/>
    <property type="evidence" value="ECO:0007669"/>
    <property type="project" value="InterPro"/>
</dbReference>
<evidence type="ECO:0000256" key="1">
    <source>
        <dbReference type="ARBA" id="ARBA00022723"/>
    </source>
</evidence>
<dbReference type="GO" id="GO:0005737">
    <property type="term" value="C:cytoplasm"/>
    <property type="evidence" value="ECO:0007669"/>
    <property type="project" value="TreeGrafter"/>
</dbReference>
<dbReference type="InterPro" id="IPR001019">
    <property type="entry name" value="Gprotein_alpha_su"/>
</dbReference>
<dbReference type="GO" id="GO:0046872">
    <property type="term" value="F:metal ion binding"/>
    <property type="evidence" value="ECO:0007669"/>
    <property type="project" value="UniProtKB-KW"/>
</dbReference>
<dbReference type="PANTHER" id="PTHR10218">
    <property type="entry name" value="GTP-BINDING PROTEIN ALPHA SUBUNIT"/>
    <property type="match status" value="1"/>
</dbReference>
<protein>
    <submittedName>
        <fullName evidence="8">G-alpha-domain-containing protein</fullName>
    </submittedName>
</protein>
<dbReference type="GO" id="GO:0005525">
    <property type="term" value="F:GTP binding"/>
    <property type="evidence" value="ECO:0007669"/>
    <property type="project" value="UniProtKB-KW"/>
</dbReference>
<keyword evidence="4" id="KW-0807">Transducer</keyword>
<gene>
    <name evidence="8" type="ORF">BT96DRAFT_1039628</name>
</gene>
<dbReference type="Gene3D" id="3.40.50.300">
    <property type="entry name" value="P-loop containing nucleotide triphosphate hydrolases"/>
    <property type="match status" value="2"/>
</dbReference>
<organism evidence="8 9">
    <name type="scientific">Gymnopus androsaceus JB14</name>
    <dbReference type="NCBI Taxonomy" id="1447944"/>
    <lineage>
        <taxon>Eukaryota</taxon>
        <taxon>Fungi</taxon>
        <taxon>Dikarya</taxon>
        <taxon>Basidiomycota</taxon>
        <taxon>Agaricomycotina</taxon>
        <taxon>Agaricomycetes</taxon>
        <taxon>Agaricomycetidae</taxon>
        <taxon>Agaricales</taxon>
        <taxon>Marasmiineae</taxon>
        <taxon>Omphalotaceae</taxon>
        <taxon>Gymnopus</taxon>
    </lineage>
</organism>
<feature type="compositionally biased region" description="Polar residues" evidence="7">
    <location>
        <begin position="505"/>
        <end position="515"/>
    </location>
</feature>
<keyword evidence="6" id="KW-0460">Magnesium</keyword>
<dbReference type="InterPro" id="IPR011025">
    <property type="entry name" value="GproteinA_insert"/>
</dbReference>
<evidence type="ECO:0000256" key="5">
    <source>
        <dbReference type="PIRSR" id="PIRSR601019-1"/>
    </source>
</evidence>
<feature type="region of interest" description="Disordered" evidence="7">
    <location>
        <begin position="491"/>
        <end position="515"/>
    </location>
</feature>
<dbReference type="Proteomes" id="UP000799118">
    <property type="component" value="Unassembled WGS sequence"/>
</dbReference>
<accession>A0A6A4IFV2</accession>
<keyword evidence="3 5" id="KW-0342">GTP-binding</keyword>
<evidence type="ECO:0000256" key="3">
    <source>
        <dbReference type="ARBA" id="ARBA00023134"/>
    </source>
</evidence>
<evidence type="ECO:0000256" key="7">
    <source>
        <dbReference type="SAM" id="MobiDB-lite"/>
    </source>
</evidence>
<dbReference type="GO" id="GO:0007188">
    <property type="term" value="P:adenylate cyclase-modulating G protein-coupled receptor signaling pathway"/>
    <property type="evidence" value="ECO:0007669"/>
    <property type="project" value="TreeGrafter"/>
</dbReference>
<dbReference type="EMBL" id="ML769395">
    <property type="protein sequence ID" value="KAE9407525.1"/>
    <property type="molecule type" value="Genomic_DNA"/>
</dbReference>
<dbReference type="Pfam" id="PF00503">
    <property type="entry name" value="G-alpha"/>
    <property type="match status" value="1"/>
</dbReference>
<proteinExistence type="predicted"/>
<dbReference type="GO" id="GO:0003924">
    <property type="term" value="F:GTPase activity"/>
    <property type="evidence" value="ECO:0007669"/>
    <property type="project" value="InterPro"/>
</dbReference>